<protein>
    <submittedName>
        <fullName evidence="9">MFS family permease</fullName>
    </submittedName>
</protein>
<evidence type="ECO:0000313" key="10">
    <source>
        <dbReference type="Proteomes" id="UP001549104"/>
    </source>
</evidence>
<proteinExistence type="predicted"/>
<dbReference type="CDD" id="cd06173">
    <property type="entry name" value="MFS_MefA_like"/>
    <property type="match status" value="1"/>
</dbReference>
<evidence type="ECO:0000256" key="5">
    <source>
        <dbReference type="ARBA" id="ARBA00022989"/>
    </source>
</evidence>
<dbReference type="InterPro" id="IPR020846">
    <property type="entry name" value="MFS_dom"/>
</dbReference>
<feature type="domain" description="Major facilitator superfamily (MFS) profile" evidence="8">
    <location>
        <begin position="215"/>
        <end position="414"/>
    </location>
</feature>
<name>A0ABV2K9S7_SPOPS</name>
<keyword evidence="2" id="KW-0813">Transport</keyword>
<feature type="transmembrane region" description="Helical" evidence="7">
    <location>
        <begin position="347"/>
        <end position="367"/>
    </location>
</feature>
<keyword evidence="4 7" id="KW-0812">Transmembrane</keyword>
<comment type="subcellular location">
    <subcellularLocation>
        <location evidence="1">Cell membrane</location>
        <topology evidence="1">Multi-pass membrane protein</topology>
    </subcellularLocation>
</comment>
<dbReference type="PROSITE" id="PS50850">
    <property type="entry name" value="MFS"/>
    <property type="match status" value="1"/>
</dbReference>
<comment type="caution">
    <text evidence="9">The sequence shown here is derived from an EMBL/GenBank/DDBJ whole genome shotgun (WGS) entry which is preliminary data.</text>
</comment>
<feature type="transmembrane region" description="Helical" evidence="7">
    <location>
        <begin position="282"/>
        <end position="298"/>
    </location>
</feature>
<dbReference type="PANTHER" id="PTHR43266">
    <property type="entry name" value="MACROLIDE-EFFLUX PROTEIN"/>
    <property type="match status" value="1"/>
</dbReference>
<dbReference type="EMBL" id="JBEPME010000003">
    <property type="protein sequence ID" value="MET3657355.1"/>
    <property type="molecule type" value="Genomic_DNA"/>
</dbReference>
<evidence type="ECO:0000256" key="1">
    <source>
        <dbReference type="ARBA" id="ARBA00004651"/>
    </source>
</evidence>
<feature type="transmembrane region" description="Helical" evidence="7">
    <location>
        <begin position="373"/>
        <end position="393"/>
    </location>
</feature>
<feature type="transmembrane region" description="Helical" evidence="7">
    <location>
        <begin position="171"/>
        <end position="188"/>
    </location>
</feature>
<dbReference type="Pfam" id="PF07690">
    <property type="entry name" value="MFS_1"/>
    <property type="match status" value="1"/>
</dbReference>
<accession>A0ABV2K9S7</accession>
<feature type="transmembrane region" description="Helical" evidence="7">
    <location>
        <begin position="254"/>
        <end position="273"/>
    </location>
</feature>
<dbReference type="InterPro" id="IPR036259">
    <property type="entry name" value="MFS_trans_sf"/>
</dbReference>
<reference evidence="9 10" key="1">
    <citation type="submission" date="2024-06" db="EMBL/GenBank/DDBJ databases">
        <title>Sorghum-associated microbial communities from plants grown in Nebraska, USA.</title>
        <authorList>
            <person name="Schachtman D."/>
        </authorList>
    </citation>
    <scope>NUCLEOTIDE SEQUENCE [LARGE SCALE GENOMIC DNA]</scope>
    <source>
        <strain evidence="9 10">1288</strain>
    </source>
</reference>
<gene>
    <name evidence="9" type="ORF">ABIC55_002442</name>
</gene>
<evidence type="ECO:0000256" key="2">
    <source>
        <dbReference type="ARBA" id="ARBA00022448"/>
    </source>
</evidence>
<evidence type="ECO:0000256" key="3">
    <source>
        <dbReference type="ARBA" id="ARBA00022475"/>
    </source>
</evidence>
<dbReference type="SUPFAM" id="SSF103473">
    <property type="entry name" value="MFS general substrate transporter"/>
    <property type="match status" value="1"/>
</dbReference>
<evidence type="ECO:0000256" key="4">
    <source>
        <dbReference type="ARBA" id="ARBA00022692"/>
    </source>
</evidence>
<sequence>MNTTVLKNRGFVSLWAGSAISELGGSFGTFCNSIIVYELTGSKLALGSMWLLYFLPSIVFQLVSGPFIDKWSRKWIMIFSQWTRALIFLVPLLSMFLGHLEVWHIYVVQVIIGLVTPLYVPASQAITPTIVAKEQLSTANAYLDGTTRLMMFLAPMAGGVVINYIGTDFTLLLVFILLALSGFLLLRMDEQRVPQDIRKTWLEQFKEGIHYFFKERTIVWLGIFLAFVQFGVGVTMVINLPYITDVLKGNYEDYGLFMAGFPLGYVIGSLLIGKIKFRSRRMFMLGSLVIGGLTYISLGIINAIILAIIVEIIAGIMMAFFSIHNITICQQAIPNHMMGKIMSVRLVISRTAMPIGIVFGGIVSELWGIRPLYIMIGLAISLVSIIGIVFPYFKFIDGPPKPELLPKKNNYARQ</sequence>
<feature type="transmembrane region" description="Helical" evidence="7">
    <location>
        <begin position="218"/>
        <end position="242"/>
    </location>
</feature>
<keyword evidence="6 7" id="KW-0472">Membrane</keyword>
<feature type="transmembrane region" description="Helical" evidence="7">
    <location>
        <begin position="12"/>
        <end position="37"/>
    </location>
</feature>
<feature type="transmembrane region" description="Helical" evidence="7">
    <location>
        <begin position="103"/>
        <end position="120"/>
    </location>
</feature>
<keyword evidence="3" id="KW-1003">Cell membrane</keyword>
<feature type="transmembrane region" description="Helical" evidence="7">
    <location>
        <begin position="304"/>
        <end position="326"/>
    </location>
</feature>
<dbReference type="RefSeq" id="WP_354313288.1">
    <property type="nucleotide sequence ID" value="NZ_JBEPME010000003.1"/>
</dbReference>
<dbReference type="Gene3D" id="1.20.1250.20">
    <property type="entry name" value="MFS general substrate transporter like domains"/>
    <property type="match status" value="1"/>
</dbReference>
<keyword evidence="5 7" id="KW-1133">Transmembrane helix</keyword>
<evidence type="ECO:0000313" key="9">
    <source>
        <dbReference type="EMBL" id="MET3657355.1"/>
    </source>
</evidence>
<evidence type="ECO:0000256" key="7">
    <source>
        <dbReference type="SAM" id="Phobius"/>
    </source>
</evidence>
<organism evidence="9 10">
    <name type="scientific">Sporosarcina psychrophila</name>
    <name type="common">Bacillus psychrophilus</name>
    <dbReference type="NCBI Taxonomy" id="1476"/>
    <lineage>
        <taxon>Bacteria</taxon>
        <taxon>Bacillati</taxon>
        <taxon>Bacillota</taxon>
        <taxon>Bacilli</taxon>
        <taxon>Bacillales</taxon>
        <taxon>Caryophanaceae</taxon>
        <taxon>Sporosarcina</taxon>
    </lineage>
</organism>
<feature type="transmembrane region" description="Helical" evidence="7">
    <location>
        <begin position="75"/>
        <end position="97"/>
    </location>
</feature>
<dbReference type="InterPro" id="IPR011701">
    <property type="entry name" value="MFS"/>
</dbReference>
<dbReference type="PANTHER" id="PTHR43266:SF10">
    <property type="entry name" value="BACILYSIN EXPORTER BACE-RELATED"/>
    <property type="match status" value="1"/>
</dbReference>
<feature type="transmembrane region" description="Helical" evidence="7">
    <location>
        <begin position="49"/>
        <end position="68"/>
    </location>
</feature>
<keyword evidence="10" id="KW-1185">Reference proteome</keyword>
<dbReference type="Proteomes" id="UP001549104">
    <property type="component" value="Unassembled WGS sequence"/>
</dbReference>
<evidence type="ECO:0000256" key="6">
    <source>
        <dbReference type="ARBA" id="ARBA00023136"/>
    </source>
</evidence>
<evidence type="ECO:0000259" key="8">
    <source>
        <dbReference type="PROSITE" id="PS50850"/>
    </source>
</evidence>